<name>B8J4K3_DESDA</name>
<dbReference type="EMBL" id="CP001358">
    <property type="protein sequence ID" value="ACL48461.1"/>
    <property type="molecule type" value="Genomic_DNA"/>
</dbReference>
<accession>B8J4K3</accession>
<sequence length="42" mass="4628">MQVLKGQDSPVTALDSADKLRLRLHGERLLTLPSEQCAVQLP</sequence>
<organism evidence="1">
    <name type="scientific">Desulfovibrio desulfuricans (strain ATCC 27774 / DSM 6949 / MB)</name>
    <dbReference type="NCBI Taxonomy" id="525146"/>
    <lineage>
        <taxon>Bacteria</taxon>
        <taxon>Pseudomonadati</taxon>
        <taxon>Thermodesulfobacteriota</taxon>
        <taxon>Desulfovibrionia</taxon>
        <taxon>Desulfovibrionales</taxon>
        <taxon>Desulfovibrionaceae</taxon>
        <taxon>Desulfovibrio</taxon>
    </lineage>
</organism>
<dbReference type="STRING" id="525146.Ddes_0551"/>
<dbReference type="AlphaFoldDB" id="B8J4K3"/>
<reference evidence="1" key="1">
    <citation type="submission" date="2009-01" db="EMBL/GenBank/DDBJ databases">
        <title>Complete sequence of Desulfovibrio desulfuricans subsp. desulfuricans str. ATCC 27774.</title>
        <authorList>
            <consortium name="US DOE Joint Genome Institute"/>
            <person name="Lucas S."/>
            <person name="Copeland A."/>
            <person name="Lapidus A."/>
            <person name="Glavina del Rio T."/>
            <person name="Tice H."/>
            <person name="Bruce D."/>
            <person name="Goodwin L."/>
            <person name="Pitluck S."/>
            <person name="Sims D."/>
            <person name="Lu M."/>
            <person name="Kiss H."/>
            <person name="Meineke L."/>
            <person name="Brettin T."/>
            <person name="Detter J.C."/>
            <person name="Han C."/>
            <person name="Larimer F."/>
            <person name="Land M."/>
            <person name="Hauser L."/>
            <person name="Kyrpides N."/>
            <person name="Ovchinnikova G."/>
            <person name="Hazen T.C."/>
        </authorList>
    </citation>
    <scope>NUCLEOTIDE SEQUENCE [LARGE SCALE GENOMIC DNA]</scope>
    <source>
        <strain evidence="1">ATCC 27774</strain>
    </source>
</reference>
<protein>
    <submittedName>
        <fullName evidence="1">Uncharacterized protein</fullName>
    </submittedName>
</protein>
<evidence type="ECO:0000313" key="1">
    <source>
        <dbReference type="EMBL" id="ACL48461.1"/>
    </source>
</evidence>
<proteinExistence type="predicted"/>
<dbReference type="KEGG" id="dds:Ddes_0551"/>
<dbReference type="HOGENOM" id="CLU_3250433_0_0_7"/>
<gene>
    <name evidence="1" type="ordered locus">Ddes_0551</name>
</gene>